<dbReference type="OrthoDB" id="510390at2759"/>
<keyword evidence="6" id="KW-1185">Reference proteome</keyword>
<dbReference type="EMBL" id="SIDB01000002">
    <property type="protein sequence ID" value="KAI3435802.1"/>
    <property type="molecule type" value="Genomic_DNA"/>
</dbReference>
<dbReference type="SUPFAM" id="SSF117281">
    <property type="entry name" value="Kelch motif"/>
    <property type="match status" value="1"/>
</dbReference>
<dbReference type="AlphaFoldDB" id="A0A9D4TWI9"/>
<evidence type="ECO:0000256" key="4">
    <source>
        <dbReference type="SAM" id="Phobius"/>
    </source>
</evidence>
<feature type="region of interest" description="Disordered" evidence="3">
    <location>
        <begin position="161"/>
        <end position="202"/>
    </location>
</feature>
<keyword evidence="1" id="KW-0880">Kelch repeat</keyword>
<name>A0A9D4TWI9_CHLVU</name>
<feature type="compositionally biased region" description="Low complexity" evidence="3">
    <location>
        <begin position="170"/>
        <end position="180"/>
    </location>
</feature>
<keyword evidence="4" id="KW-0472">Membrane</keyword>
<feature type="region of interest" description="Disordered" evidence="3">
    <location>
        <begin position="1"/>
        <end position="27"/>
    </location>
</feature>
<gene>
    <name evidence="5" type="ORF">D9Q98_001860</name>
</gene>
<keyword evidence="4" id="KW-0812">Transmembrane</keyword>
<reference evidence="5" key="1">
    <citation type="journal article" date="2019" name="Plant J.">
        <title>Chlorella vulgaris genome assembly and annotation reveals the molecular basis for metabolic acclimation to high light conditions.</title>
        <authorList>
            <person name="Cecchin M."/>
            <person name="Marcolungo L."/>
            <person name="Rossato M."/>
            <person name="Girolomoni L."/>
            <person name="Cosentino E."/>
            <person name="Cuine S."/>
            <person name="Li-Beisson Y."/>
            <person name="Delledonne M."/>
            <person name="Ballottari M."/>
        </authorList>
    </citation>
    <scope>NUCLEOTIDE SEQUENCE</scope>
    <source>
        <strain evidence="5">211/11P</strain>
    </source>
</reference>
<sequence length="519" mass="55451">MAASDQDDDHMPLLGVEPSVEAPPRHDLLAPSGVEAEASQLEAERSLLSRRGSLSNLHDECATTETHQLTLCEKAGTGFAATLMIGMLATVAIVLVAVPAPFGGGTPRCRRAAAIAVAPAGANISQDIVVWSGRGQGGTVYHDWLHVLSLIDYSWRKVKSEADQGKKQQRQPPQQRQQQGPASASAPLWRPAPKPPLPLPHGRWKAAVTTLGTRGMVVHGGDAPDEPGDTVFMSDTWLLDFGHLRWSLAAYTGSGGNRSASSSSSSSSSSSTEEGARVAAPCARHSHTLVSFTDDQGQACVLLFGGHRGDGVLLSDVWKGTVSWPNITWSLLHDPQTGTGQGPAPLPRSGHAAVMLNDSAMLVHGGRSEVYGSFSDVWLFSLADLRWQPVVPATSAQPAPRDLHAAAAYNGKVLVFGGRYGTLYEASRPLGDRWLFDLRSRTWSMLPVRGLSPLPRFLFASTQYTPAGDGAHDRLLVFGGETGGGCALNDAWQLDLVTHRWRQLSLATFASKQCKNLFG</sequence>
<keyword evidence="2" id="KW-0677">Repeat</keyword>
<dbReference type="PANTHER" id="PTHR46093:SF18">
    <property type="entry name" value="FIBRONECTIN TYPE-III DOMAIN-CONTAINING PROTEIN"/>
    <property type="match status" value="1"/>
</dbReference>
<protein>
    <submittedName>
        <fullName evidence="5">Uncharacterized protein</fullName>
    </submittedName>
</protein>
<feature type="transmembrane region" description="Helical" evidence="4">
    <location>
        <begin position="79"/>
        <end position="102"/>
    </location>
</feature>
<dbReference type="PANTHER" id="PTHR46093">
    <property type="entry name" value="ACYL-COA-BINDING DOMAIN-CONTAINING PROTEIN 5"/>
    <property type="match status" value="1"/>
</dbReference>
<proteinExistence type="predicted"/>
<feature type="region of interest" description="Disordered" evidence="3">
    <location>
        <begin position="255"/>
        <end position="279"/>
    </location>
</feature>
<evidence type="ECO:0000313" key="6">
    <source>
        <dbReference type="Proteomes" id="UP001055712"/>
    </source>
</evidence>
<dbReference type="Proteomes" id="UP001055712">
    <property type="component" value="Unassembled WGS sequence"/>
</dbReference>
<reference evidence="5" key="2">
    <citation type="submission" date="2020-11" db="EMBL/GenBank/DDBJ databases">
        <authorList>
            <person name="Cecchin M."/>
            <person name="Marcolungo L."/>
            <person name="Rossato M."/>
            <person name="Girolomoni L."/>
            <person name="Cosentino E."/>
            <person name="Cuine S."/>
            <person name="Li-Beisson Y."/>
            <person name="Delledonne M."/>
            <person name="Ballottari M."/>
        </authorList>
    </citation>
    <scope>NUCLEOTIDE SEQUENCE</scope>
    <source>
        <strain evidence="5">211/11P</strain>
        <tissue evidence="5">Whole cell</tissue>
    </source>
</reference>
<evidence type="ECO:0000256" key="1">
    <source>
        <dbReference type="ARBA" id="ARBA00022441"/>
    </source>
</evidence>
<accession>A0A9D4TWI9</accession>
<keyword evidence="4" id="KW-1133">Transmembrane helix</keyword>
<dbReference type="Pfam" id="PF24681">
    <property type="entry name" value="Kelch_KLHDC2_KLHL20_DRC7"/>
    <property type="match status" value="1"/>
</dbReference>
<dbReference type="Gene3D" id="2.120.10.80">
    <property type="entry name" value="Kelch-type beta propeller"/>
    <property type="match status" value="2"/>
</dbReference>
<feature type="compositionally biased region" description="Pro residues" evidence="3">
    <location>
        <begin position="190"/>
        <end position="199"/>
    </location>
</feature>
<dbReference type="InterPro" id="IPR015915">
    <property type="entry name" value="Kelch-typ_b-propeller"/>
</dbReference>
<organism evidence="5 6">
    <name type="scientific">Chlorella vulgaris</name>
    <name type="common">Green alga</name>
    <dbReference type="NCBI Taxonomy" id="3077"/>
    <lineage>
        <taxon>Eukaryota</taxon>
        <taxon>Viridiplantae</taxon>
        <taxon>Chlorophyta</taxon>
        <taxon>core chlorophytes</taxon>
        <taxon>Trebouxiophyceae</taxon>
        <taxon>Chlorellales</taxon>
        <taxon>Chlorellaceae</taxon>
        <taxon>Chlorella clade</taxon>
        <taxon>Chlorella</taxon>
    </lineage>
</organism>
<comment type="caution">
    <text evidence="5">The sequence shown here is derived from an EMBL/GenBank/DDBJ whole genome shotgun (WGS) entry which is preliminary data.</text>
</comment>
<evidence type="ECO:0000256" key="2">
    <source>
        <dbReference type="ARBA" id="ARBA00022737"/>
    </source>
</evidence>
<evidence type="ECO:0000313" key="5">
    <source>
        <dbReference type="EMBL" id="KAI3435802.1"/>
    </source>
</evidence>
<evidence type="ECO:0000256" key="3">
    <source>
        <dbReference type="SAM" id="MobiDB-lite"/>
    </source>
</evidence>
<feature type="compositionally biased region" description="Low complexity" evidence="3">
    <location>
        <begin position="259"/>
        <end position="271"/>
    </location>
</feature>